<proteinExistence type="predicted"/>
<reference evidence="4" key="1">
    <citation type="journal article" date="2009" name="Genome Res.">
        <title>Comparative genomic analyses of the human fungal pathogens Coccidioides and their relatives.</title>
        <authorList>
            <person name="Sharpton T.J."/>
            <person name="Stajich J.E."/>
            <person name="Rounsley S.D."/>
            <person name="Gardner M.J."/>
            <person name="Wortman J.R."/>
            <person name="Jordar V.S."/>
            <person name="Maiti R."/>
            <person name="Kodira C.D."/>
            <person name="Neafsey D.E."/>
            <person name="Zeng Q."/>
            <person name="Hung C.-Y."/>
            <person name="McMahan C."/>
            <person name="Muszewska A."/>
            <person name="Grynberg M."/>
            <person name="Mandel M.A."/>
            <person name="Kellner E.M."/>
            <person name="Barker B.M."/>
            <person name="Galgiani J.N."/>
            <person name="Orbach M.J."/>
            <person name="Kirkland T.N."/>
            <person name="Cole G.T."/>
            <person name="Henn M.R."/>
            <person name="Birren B.W."/>
            <person name="Taylor J.W."/>
        </authorList>
    </citation>
    <scope>NUCLEOTIDE SEQUENCE [LARGE SCALE GENOMIC DNA]</scope>
    <source>
        <strain evidence="4">UAMH 1704</strain>
    </source>
</reference>
<dbReference type="VEuPathDB" id="FungiDB:UREG_02546"/>
<gene>
    <name evidence="3" type="ORF">UREG_02546</name>
</gene>
<accession>C4JGN4</accession>
<dbReference type="OrthoDB" id="566138at2759"/>
<dbReference type="HOGENOM" id="CLU_009600_14_4_1"/>
<feature type="chain" id="PRO_5002937865" description="Amidase domain-containing protein" evidence="1">
    <location>
        <begin position="20"/>
        <end position="584"/>
    </location>
</feature>
<protein>
    <recommendedName>
        <fullName evidence="2">Amidase domain-containing protein</fullName>
    </recommendedName>
</protein>
<dbReference type="Pfam" id="PF01425">
    <property type="entry name" value="Amidase"/>
    <property type="match status" value="1"/>
</dbReference>
<dbReference type="SUPFAM" id="SSF75304">
    <property type="entry name" value="Amidase signature (AS) enzymes"/>
    <property type="match status" value="1"/>
</dbReference>
<keyword evidence="1" id="KW-0732">Signal</keyword>
<name>C4JGN4_UNCRE</name>
<dbReference type="InterPro" id="IPR023631">
    <property type="entry name" value="Amidase_dom"/>
</dbReference>
<dbReference type="STRING" id="336963.C4JGN4"/>
<feature type="domain" description="Amidase" evidence="2">
    <location>
        <begin position="79"/>
        <end position="364"/>
    </location>
</feature>
<feature type="signal peptide" evidence="1">
    <location>
        <begin position="1"/>
        <end position="19"/>
    </location>
</feature>
<evidence type="ECO:0000313" key="3">
    <source>
        <dbReference type="EMBL" id="EEP77697.1"/>
    </source>
</evidence>
<dbReference type="PANTHER" id="PTHR42678">
    <property type="entry name" value="AMIDASE"/>
    <property type="match status" value="1"/>
</dbReference>
<dbReference type="InParanoid" id="C4JGN4"/>
<dbReference type="Proteomes" id="UP000002058">
    <property type="component" value="Unassembled WGS sequence"/>
</dbReference>
<evidence type="ECO:0000256" key="1">
    <source>
        <dbReference type="SAM" id="SignalP"/>
    </source>
</evidence>
<evidence type="ECO:0000313" key="4">
    <source>
        <dbReference type="Proteomes" id="UP000002058"/>
    </source>
</evidence>
<dbReference type="InterPro" id="IPR036928">
    <property type="entry name" value="AS_sf"/>
</dbReference>
<dbReference type="GeneID" id="8441917"/>
<dbReference type="AlphaFoldDB" id="C4JGN4"/>
<dbReference type="Gene3D" id="3.90.1300.10">
    <property type="entry name" value="Amidase signature (AS) domain"/>
    <property type="match status" value="1"/>
</dbReference>
<dbReference type="RefSeq" id="XP_002543030.1">
    <property type="nucleotide sequence ID" value="XM_002542984.1"/>
</dbReference>
<keyword evidence="4" id="KW-1185">Reference proteome</keyword>
<dbReference type="PANTHER" id="PTHR42678:SF37">
    <property type="entry name" value="AMIDASE C869.01-RELATED"/>
    <property type="match status" value="1"/>
</dbReference>
<dbReference type="eggNOG" id="KOG1211">
    <property type="taxonomic scope" value="Eukaryota"/>
</dbReference>
<sequence>MVLWQRAVAALFACHFVDARDALVDSQLLKNPYPYHFPELGSNGTSLFPMPLCHGFRLEEATIDELQAQLTSGRLTSVDLVECYTERIFQTNGYVNAVSQTNPDALKIARALDVERARGRVRGPLHGIPFLVKDNIATRDRLETTAGSWALQGSVVPRDAHVAYKLRKAGALLLGKAAMSEWAEMRTTDYSQGYSAFAGQSRSAYNFTVNPGGSSSGSGIAVSINQAAFALGTETDGSVVQPAERNAIVGIKPTVGLTSRAGVIPISSHQDSVGTLGKTVRDATYVLDAIYGIDKRDNYTFVQRGKTPRGRRGYSQFLTDKTALKGAVFGIPWNSYWKLGEPSQISQLLELVDLIKSAGATIVNGTEITNYETIIPRDRWDWDWGSRRGYANESEYTIMKVDFYNDLRAYLSELENTNIRSLEDVVQYNYDNSGTEGASPHAHPAWAAGQDSLLASLATKGIQNETYWQAVSFCRSSSRKGINDALSYRNRQLDGLLVPTDVGQTWMMPAQAGYPMISIPAGLNVESGMPFGLAIMHTAFSEAKLIRYASAIEDLQNSSGTNYRRTQPQWLGYRRRNLPLANAT</sequence>
<dbReference type="KEGG" id="ure:UREG_02546"/>
<organism evidence="3 4">
    <name type="scientific">Uncinocarpus reesii (strain UAMH 1704)</name>
    <dbReference type="NCBI Taxonomy" id="336963"/>
    <lineage>
        <taxon>Eukaryota</taxon>
        <taxon>Fungi</taxon>
        <taxon>Dikarya</taxon>
        <taxon>Ascomycota</taxon>
        <taxon>Pezizomycotina</taxon>
        <taxon>Eurotiomycetes</taxon>
        <taxon>Eurotiomycetidae</taxon>
        <taxon>Onygenales</taxon>
        <taxon>Onygenaceae</taxon>
        <taxon>Uncinocarpus</taxon>
    </lineage>
</organism>
<evidence type="ECO:0000259" key="2">
    <source>
        <dbReference type="Pfam" id="PF01425"/>
    </source>
</evidence>
<dbReference type="EMBL" id="CH476615">
    <property type="protein sequence ID" value="EEP77697.1"/>
    <property type="molecule type" value="Genomic_DNA"/>
</dbReference>
<dbReference type="OMA" id="DGWDWDY"/>